<dbReference type="EMBL" id="JADJZA010000001">
    <property type="protein sequence ID" value="MBK9295457.1"/>
    <property type="molecule type" value="Genomic_DNA"/>
</dbReference>
<keyword evidence="2" id="KW-0012">Acyltransferase</keyword>
<dbReference type="PANTHER" id="PTHR43072">
    <property type="entry name" value="N-ACETYLTRANSFERASE"/>
    <property type="match status" value="1"/>
</dbReference>
<dbReference type="PROSITE" id="PS51186">
    <property type="entry name" value="GNAT"/>
    <property type="match status" value="1"/>
</dbReference>
<protein>
    <submittedName>
        <fullName evidence="4">N-acetyltransferase</fullName>
    </submittedName>
</protein>
<dbReference type="InterPro" id="IPR016181">
    <property type="entry name" value="Acyl_CoA_acyltransferase"/>
</dbReference>
<evidence type="ECO:0000313" key="5">
    <source>
        <dbReference type="Proteomes" id="UP000727993"/>
    </source>
</evidence>
<feature type="domain" description="N-acetyltransferase" evidence="3">
    <location>
        <begin position="1"/>
        <end position="167"/>
    </location>
</feature>
<dbReference type="InterPro" id="IPR000182">
    <property type="entry name" value="GNAT_dom"/>
</dbReference>
<keyword evidence="1" id="KW-0808">Transferase</keyword>
<sequence length="170" mass="18575">MRLRSATTADAEAILEIYNLEVLTSTVTFDLIPRTVDGQAAWLAERRGAYSAVIAEVDNEDGTPVVVGFGSLSRYRERAGYATTCEDSVYVHRDHQGEGIGSTLLTELVALATDHGFHTVMAKIVGGHQASIALHERAGFSIVGREQEVGRKFGRWLDVVLMQRMLAPKS</sequence>
<dbReference type="Gene3D" id="3.40.630.30">
    <property type="match status" value="1"/>
</dbReference>
<proteinExistence type="predicted"/>
<evidence type="ECO:0000256" key="1">
    <source>
        <dbReference type="ARBA" id="ARBA00022679"/>
    </source>
</evidence>
<dbReference type="CDD" id="cd04301">
    <property type="entry name" value="NAT_SF"/>
    <property type="match status" value="1"/>
</dbReference>
<gene>
    <name evidence="4" type="ORF">IPN02_00980</name>
</gene>
<organism evidence="4 5">
    <name type="scientific">Candidatus Neomicrothrix subdominans</name>
    <dbReference type="NCBI Taxonomy" id="2954438"/>
    <lineage>
        <taxon>Bacteria</taxon>
        <taxon>Bacillati</taxon>
        <taxon>Actinomycetota</taxon>
        <taxon>Acidimicrobiia</taxon>
        <taxon>Acidimicrobiales</taxon>
        <taxon>Microthrixaceae</taxon>
        <taxon>Candidatus Neomicrothrix</taxon>
    </lineage>
</organism>
<reference evidence="4 5" key="1">
    <citation type="submission" date="2020-10" db="EMBL/GenBank/DDBJ databases">
        <title>Connecting structure to function with the recovery of over 1000 high-quality activated sludge metagenome-assembled genomes encoding full-length rRNA genes using long-read sequencing.</title>
        <authorList>
            <person name="Singleton C.M."/>
            <person name="Petriglieri F."/>
            <person name="Kristensen J.M."/>
            <person name="Kirkegaard R.H."/>
            <person name="Michaelsen T.Y."/>
            <person name="Andersen M.H."/>
            <person name="Karst S.M."/>
            <person name="Dueholm M.S."/>
            <person name="Nielsen P.H."/>
            <person name="Albertsen M."/>
        </authorList>
    </citation>
    <scope>NUCLEOTIDE SEQUENCE [LARGE SCALE GENOMIC DNA]</scope>
    <source>
        <strain evidence="4">Lyne_18-Q3-R50-59_MAXAC.006</strain>
    </source>
</reference>
<dbReference type="AlphaFoldDB" id="A0A936N8B3"/>
<evidence type="ECO:0000259" key="3">
    <source>
        <dbReference type="PROSITE" id="PS51186"/>
    </source>
</evidence>
<dbReference type="PANTHER" id="PTHR43072:SF23">
    <property type="entry name" value="UPF0039 PROTEIN C11D3.02C"/>
    <property type="match status" value="1"/>
</dbReference>
<evidence type="ECO:0000313" key="4">
    <source>
        <dbReference type="EMBL" id="MBK9295457.1"/>
    </source>
</evidence>
<dbReference type="Pfam" id="PF00583">
    <property type="entry name" value="Acetyltransf_1"/>
    <property type="match status" value="1"/>
</dbReference>
<dbReference type="GO" id="GO:0016747">
    <property type="term" value="F:acyltransferase activity, transferring groups other than amino-acyl groups"/>
    <property type="evidence" value="ECO:0007669"/>
    <property type="project" value="InterPro"/>
</dbReference>
<dbReference type="Proteomes" id="UP000727993">
    <property type="component" value="Unassembled WGS sequence"/>
</dbReference>
<evidence type="ECO:0000256" key="2">
    <source>
        <dbReference type="ARBA" id="ARBA00023315"/>
    </source>
</evidence>
<name>A0A936N8B3_9ACTN</name>
<comment type="caution">
    <text evidence="4">The sequence shown here is derived from an EMBL/GenBank/DDBJ whole genome shotgun (WGS) entry which is preliminary data.</text>
</comment>
<dbReference type="SUPFAM" id="SSF55729">
    <property type="entry name" value="Acyl-CoA N-acyltransferases (Nat)"/>
    <property type="match status" value="1"/>
</dbReference>
<accession>A0A936N8B3</accession>